<dbReference type="AlphaFoldDB" id="A0AAW6PU03"/>
<dbReference type="RefSeq" id="WP_236198251.1">
    <property type="nucleotide sequence ID" value="NZ_BQII01000071.1"/>
</dbReference>
<dbReference type="Pfam" id="PF01557">
    <property type="entry name" value="FAA_hydrolase"/>
    <property type="match status" value="1"/>
</dbReference>
<dbReference type="GO" id="GO:0044281">
    <property type="term" value="P:small molecule metabolic process"/>
    <property type="evidence" value="ECO:0007669"/>
    <property type="project" value="UniProtKB-ARBA"/>
</dbReference>
<dbReference type="EMBL" id="JARJLO010000318">
    <property type="protein sequence ID" value="MDF3872858.1"/>
    <property type="molecule type" value="Genomic_DNA"/>
</dbReference>
<accession>A0AAW6PU03</accession>
<dbReference type="GO" id="GO:0046872">
    <property type="term" value="F:metal ion binding"/>
    <property type="evidence" value="ECO:0007669"/>
    <property type="project" value="UniProtKB-KW"/>
</dbReference>
<dbReference type="GO" id="GO:0016787">
    <property type="term" value="F:hydrolase activity"/>
    <property type="evidence" value="ECO:0007669"/>
    <property type="project" value="UniProtKB-KW"/>
</dbReference>
<evidence type="ECO:0000256" key="2">
    <source>
        <dbReference type="ARBA" id="ARBA00010715"/>
    </source>
</evidence>
<dbReference type="InterPro" id="IPR011234">
    <property type="entry name" value="Fumarylacetoacetase-like_C"/>
</dbReference>
<name>A0AAW6PU03_PSEPU</name>
<dbReference type="SUPFAM" id="SSF56529">
    <property type="entry name" value="FAH"/>
    <property type="match status" value="1"/>
</dbReference>
<evidence type="ECO:0000259" key="4">
    <source>
        <dbReference type="Pfam" id="PF01557"/>
    </source>
</evidence>
<evidence type="ECO:0000313" key="6">
    <source>
        <dbReference type="Proteomes" id="UP001217741"/>
    </source>
</evidence>
<dbReference type="PANTHER" id="PTHR42796:SF4">
    <property type="entry name" value="FUMARYLACETOACETATE HYDROLASE DOMAIN-CONTAINING PROTEIN 2A"/>
    <property type="match status" value="1"/>
</dbReference>
<comment type="caution">
    <text evidence="5">The sequence shown here is derived from an EMBL/GenBank/DDBJ whole genome shotgun (WGS) entry which is preliminary data.</text>
</comment>
<evidence type="ECO:0000256" key="1">
    <source>
        <dbReference type="ARBA" id="ARBA00010211"/>
    </source>
</evidence>
<evidence type="ECO:0000256" key="3">
    <source>
        <dbReference type="ARBA" id="ARBA00022723"/>
    </source>
</evidence>
<dbReference type="Gene3D" id="3.90.850.10">
    <property type="entry name" value="Fumarylacetoacetase-like, C-terminal domain"/>
    <property type="match status" value="1"/>
</dbReference>
<gene>
    <name evidence="5" type="ORF">P3W50_20650</name>
</gene>
<reference evidence="5" key="1">
    <citation type="submission" date="2023-03" db="EMBL/GenBank/DDBJ databases">
        <title>Draft assemblies of triclosan tolerant bacteria isolated from returned activated sludge.</title>
        <authorList>
            <person name="Van Hamelsveld S."/>
        </authorList>
    </citation>
    <scope>NUCLEOTIDE SEQUENCE</scope>
    <source>
        <strain evidence="5">GW210012_S60</strain>
    </source>
</reference>
<dbReference type="Proteomes" id="UP001217741">
    <property type="component" value="Unassembled WGS sequence"/>
</dbReference>
<evidence type="ECO:0000313" key="5">
    <source>
        <dbReference type="EMBL" id="MDF3872858.1"/>
    </source>
</evidence>
<dbReference type="PANTHER" id="PTHR42796">
    <property type="entry name" value="FUMARYLACETOACETATE HYDROLASE DOMAIN-CONTAINING PROTEIN 2A-RELATED"/>
    <property type="match status" value="1"/>
</dbReference>
<organism evidence="5 6">
    <name type="scientific">Pseudomonas putida</name>
    <name type="common">Arthrobacter siderocapsulatus</name>
    <dbReference type="NCBI Taxonomy" id="303"/>
    <lineage>
        <taxon>Bacteria</taxon>
        <taxon>Pseudomonadati</taxon>
        <taxon>Pseudomonadota</taxon>
        <taxon>Gammaproteobacteria</taxon>
        <taxon>Pseudomonadales</taxon>
        <taxon>Pseudomonadaceae</taxon>
        <taxon>Pseudomonas</taxon>
    </lineage>
</organism>
<keyword evidence="5" id="KW-0378">Hydrolase</keyword>
<feature type="domain" description="Fumarylacetoacetase-like C-terminal" evidence="4">
    <location>
        <begin position="79"/>
        <end position="282"/>
    </location>
</feature>
<sequence>MRFVTFRLKERKPRIGIAVPEGVVDIGLHLPGAPTDMIGLIAAWHGLKPSLVALVGSGRLDYFSEEVALLAPVPRPGKMLGIAMNYAGHCALGAGQRPTDQVWFAKMPTSANSPFGEVEIPRGATRIDCQAGLALVIGRRCRRVSRAEANQVIFGYCVAMDFSVNDRYLSDSELMLGKSFDTHGPFGPWIISADEIEDPHRLTLRCHVNGLKCQELYTGNLVFNCFEQIEHLSKVMTLEPGDVILTGASGGFGMALSPARGLHPGDVVRAEINEIGYVENMVICE</sequence>
<dbReference type="InterPro" id="IPR051121">
    <property type="entry name" value="FAH"/>
</dbReference>
<dbReference type="InterPro" id="IPR036663">
    <property type="entry name" value="Fumarylacetoacetase_C_sf"/>
</dbReference>
<protein>
    <submittedName>
        <fullName evidence="5">Fumarylacetoacetate hydrolase family protein</fullName>
    </submittedName>
</protein>
<proteinExistence type="inferred from homology"/>
<comment type="similarity">
    <text evidence="2">Belongs to the hydratase/decarboxylase family.</text>
</comment>
<keyword evidence="3" id="KW-0479">Metal-binding</keyword>
<comment type="similarity">
    <text evidence="1">Belongs to the FAH family.</text>
</comment>